<comment type="subunit">
    <text evidence="3 8">Homodimer.</text>
</comment>
<dbReference type="Gene3D" id="1.20.58.220">
    <property type="entry name" value="Phosphate transport system protein phou homolog 2, domain 2"/>
    <property type="match status" value="1"/>
</dbReference>
<dbReference type="FunFam" id="1.20.58.220:FF:000004">
    <property type="entry name" value="Phosphate-specific transport system accessory protein PhoU"/>
    <property type="match status" value="1"/>
</dbReference>
<dbReference type="GO" id="GO:0005737">
    <property type="term" value="C:cytoplasm"/>
    <property type="evidence" value="ECO:0007669"/>
    <property type="project" value="UniProtKB-SubCell"/>
</dbReference>
<evidence type="ECO:0000259" key="9">
    <source>
        <dbReference type="Pfam" id="PF01895"/>
    </source>
</evidence>
<comment type="subcellular location">
    <subcellularLocation>
        <location evidence="1 8">Cytoplasm</location>
    </subcellularLocation>
</comment>
<dbReference type="GO" id="GO:0030643">
    <property type="term" value="P:intracellular phosphate ion homeostasis"/>
    <property type="evidence" value="ECO:0007669"/>
    <property type="project" value="InterPro"/>
</dbReference>
<comment type="similarity">
    <text evidence="2 8">Belongs to the PhoU family.</text>
</comment>
<dbReference type="PANTHER" id="PTHR42930:SF3">
    <property type="entry name" value="PHOSPHATE-SPECIFIC TRANSPORT SYSTEM ACCESSORY PROTEIN PHOU"/>
    <property type="match status" value="1"/>
</dbReference>
<evidence type="ECO:0000256" key="4">
    <source>
        <dbReference type="ARBA" id="ARBA00022448"/>
    </source>
</evidence>
<dbReference type="GO" id="GO:0045936">
    <property type="term" value="P:negative regulation of phosphate metabolic process"/>
    <property type="evidence" value="ECO:0007669"/>
    <property type="project" value="InterPro"/>
</dbReference>
<comment type="caution">
    <text evidence="10">The sequence shown here is derived from an EMBL/GenBank/DDBJ whole genome shotgun (WGS) entry which is preliminary data.</text>
</comment>
<dbReference type="SUPFAM" id="SSF109755">
    <property type="entry name" value="PhoU-like"/>
    <property type="match status" value="1"/>
</dbReference>
<dbReference type="AlphaFoldDB" id="A0A7W9ZJ37"/>
<keyword evidence="11" id="KW-1185">Reference proteome</keyword>
<evidence type="ECO:0000256" key="5">
    <source>
        <dbReference type="ARBA" id="ARBA00022490"/>
    </source>
</evidence>
<evidence type="ECO:0000256" key="2">
    <source>
        <dbReference type="ARBA" id="ARBA00008107"/>
    </source>
</evidence>
<dbReference type="Proteomes" id="UP000544872">
    <property type="component" value="Unassembled WGS sequence"/>
</dbReference>
<dbReference type="GO" id="GO:0006817">
    <property type="term" value="P:phosphate ion transport"/>
    <property type="evidence" value="ECO:0007669"/>
    <property type="project" value="UniProtKB-KW"/>
</dbReference>
<dbReference type="InterPro" id="IPR026022">
    <property type="entry name" value="PhoU_dom"/>
</dbReference>
<evidence type="ECO:0000313" key="10">
    <source>
        <dbReference type="EMBL" id="MBB6212467.1"/>
    </source>
</evidence>
<organism evidence="10 11">
    <name type="scientific">Novispirillum itersonii</name>
    <name type="common">Aquaspirillum itersonii</name>
    <dbReference type="NCBI Taxonomy" id="189"/>
    <lineage>
        <taxon>Bacteria</taxon>
        <taxon>Pseudomonadati</taxon>
        <taxon>Pseudomonadota</taxon>
        <taxon>Alphaproteobacteria</taxon>
        <taxon>Rhodospirillales</taxon>
        <taxon>Novispirillaceae</taxon>
        <taxon>Novispirillum</taxon>
    </lineage>
</organism>
<evidence type="ECO:0000256" key="6">
    <source>
        <dbReference type="ARBA" id="ARBA00022592"/>
    </source>
</evidence>
<sequence length="243" mass="27141">MTTLQGRDTAHTVRSYEEELNHLANVVMRMGGQAEAQLASAVQAVLRRDSELATRVVVADARIDEMEQEVHAFTVRLLALRQPMADDLRAIVGALKISADLERIGDYAANVAKRALVLNQLPPVPAVSGLPSMARMVQEIINDILDAYIEKDVEKALQVWRRDEEVDDLHTSLFREVITYMMEDPRNITACTHLMFMAKNIERIGDHATNIAETIHFLVTGKALPLRRPKGKAETDLNPPVVD</sequence>
<gene>
    <name evidence="10" type="ORF">FHS48_003923</name>
</gene>
<dbReference type="PIRSF" id="PIRSF003107">
    <property type="entry name" value="PhoU"/>
    <property type="match status" value="1"/>
</dbReference>
<accession>A0A7W9ZJ37</accession>
<feature type="domain" description="PhoU" evidence="9">
    <location>
        <begin position="131"/>
        <end position="214"/>
    </location>
</feature>
<evidence type="ECO:0000256" key="7">
    <source>
        <dbReference type="ARBA" id="ARBA00056181"/>
    </source>
</evidence>
<name>A0A7W9ZJ37_NOVIT</name>
<dbReference type="RefSeq" id="WP_184266564.1">
    <property type="nucleotide sequence ID" value="NZ_JACIIX010000027.1"/>
</dbReference>
<dbReference type="Pfam" id="PF01895">
    <property type="entry name" value="PhoU"/>
    <property type="match status" value="2"/>
</dbReference>
<evidence type="ECO:0000256" key="8">
    <source>
        <dbReference type="PIRNR" id="PIRNR003107"/>
    </source>
</evidence>
<protein>
    <recommendedName>
        <fullName evidence="8">Phosphate-specific transport system accessory protein PhoU</fullName>
    </recommendedName>
</protein>
<keyword evidence="5 8" id="KW-0963">Cytoplasm</keyword>
<keyword evidence="4 8" id="KW-0813">Transport</keyword>
<reference evidence="10 11" key="1">
    <citation type="submission" date="2020-08" db="EMBL/GenBank/DDBJ databases">
        <title>Genomic Encyclopedia of Type Strains, Phase IV (KMG-IV): sequencing the most valuable type-strain genomes for metagenomic binning, comparative biology and taxonomic classification.</title>
        <authorList>
            <person name="Goeker M."/>
        </authorList>
    </citation>
    <scope>NUCLEOTIDE SEQUENCE [LARGE SCALE GENOMIC DNA]</scope>
    <source>
        <strain evidence="10 11">DSM 11590</strain>
    </source>
</reference>
<evidence type="ECO:0000313" key="11">
    <source>
        <dbReference type="Proteomes" id="UP000544872"/>
    </source>
</evidence>
<evidence type="ECO:0000256" key="1">
    <source>
        <dbReference type="ARBA" id="ARBA00004496"/>
    </source>
</evidence>
<dbReference type="InterPro" id="IPR038078">
    <property type="entry name" value="PhoU-like_sf"/>
</dbReference>
<dbReference type="EMBL" id="JACIIX010000027">
    <property type="protein sequence ID" value="MBB6212467.1"/>
    <property type="molecule type" value="Genomic_DNA"/>
</dbReference>
<feature type="domain" description="PhoU" evidence="9">
    <location>
        <begin position="27"/>
        <end position="114"/>
    </location>
</feature>
<evidence type="ECO:0000256" key="3">
    <source>
        <dbReference type="ARBA" id="ARBA00011738"/>
    </source>
</evidence>
<keyword evidence="6 8" id="KW-0592">Phosphate transport</keyword>
<dbReference type="NCBIfam" id="TIGR02135">
    <property type="entry name" value="phoU_full"/>
    <property type="match status" value="1"/>
</dbReference>
<dbReference type="PANTHER" id="PTHR42930">
    <property type="entry name" value="PHOSPHATE-SPECIFIC TRANSPORT SYSTEM ACCESSORY PROTEIN PHOU"/>
    <property type="match status" value="1"/>
</dbReference>
<comment type="function">
    <text evidence="7 8">Plays a role in the regulation of phosphate uptake.</text>
</comment>
<dbReference type="InterPro" id="IPR028366">
    <property type="entry name" value="PhoU"/>
</dbReference>
<proteinExistence type="inferred from homology"/>